<dbReference type="KEGG" id="nch:A0U93_09720"/>
<gene>
    <name evidence="1" type="ORF">A0U93_09720</name>
</gene>
<dbReference type="Pfam" id="PF00589">
    <property type="entry name" value="Phage_integrase"/>
    <property type="match status" value="1"/>
</dbReference>
<dbReference type="AlphaFoldDB" id="A0A1U9KQN5"/>
<dbReference type="SUPFAM" id="SSF56349">
    <property type="entry name" value="DNA breaking-rejoining enzymes"/>
    <property type="match status" value="1"/>
</dbReference>
<dbReference type="EMBL" id="CP014691">
    <property type="protein sequence ID" value="AQS88171.1"/>
    <property type="molecule type" value="Genomic_DNA"/>
</dbReference>
<dbReference type="GO" id="GO:0006310">
    <property type="term" value="P:DNA recombination"/>
    <property type="evidence" value="ECO:0007669"/>
    <property type="project" value="InterPro"/>
</dbReference>
<dbReference type="GO" id="GO:0015074">
    <property type="term" value="P:DNA integration"/>
    <property type="evidence" value="ECO:0007669"/>
    <property type="project" value="InterPro"/>
</dbReference>
<evidence type="ECO:0000313" key="2">
    <source>
        <dbReference type="Proteomes" id="UP000188604"/>
    </source>
</evidence>
<organism evidence="1 2">
    <name type="scientific">Neoasaia chiangmaiensis</name>
    <dbReference type="NCBI Taxonomy" id="320497"/>
    <lineage>
        <taxon>Bacteria</taxon>
        <taxon>Pseudomonadati</taxon>
        <taxon>Pseudomonadota</taxon>
        <taxon>Alphaproteobacteria</taxon>
        <taxon>Acetobacterales</taxon>
        <taxon>Acetobacteraceae</taxon>
        <taxon>Neoasaia</taxon>
    </lineage>
</organism>
<dbReference type="Proteomes" id="UP000188604">
    <property type="component" value="Chromosome"/>
</dbReference>
<dbReference type="InterPro" id="IPR011010">
    <property type="entry name" value="DNA_brk_join_enz"/>
</dbReference>
<accession>A0A1U9KQN5</accession>
<evidence type="ECO:0000313" key="1">
    <source>
        <dbReference type="EMBL" id="AQS88171.1"/>
    </source>
</evidence>
<sequence>MTNKASLRDLTFHDLRHEATIHLARIYTNPLELRRVTGHKDIKSLDRYYQSHTEDLAAKAIAHEKRSSADKE</sequence>
<dbReference type="GO" id="GO:0003677">
    <property type="term" value="F:DNA binding"/>
    <property type="evidence" value="ECO:0007669"/>
    <property type="project" value="InterPro"/>
</dbReference>
<proteinExistence type="predicted"/>
<keyword evidence="2" id="KW-1185">Reference proteome</keyword>
<dbReference type="InterPro" id="IPR013762">
    <property type="entry name" value="Integrase-like_cat_sf"/>
</dbReference>
<protein>
    <submittedName>
        <fullName evidence="1">Uncharacterized protein</fullName>
    </submittedName>
</protein>
<name>A0A1U9KQN5_9PROT</name>
<reference evidence="1 2" key="1">
    <citation type="submission" date="2016-03" db="EMBL/GenBank/DDBJ databases">
        <title>Acetic acid bacteria sequencing.</title>
        <authorList>
            <person name="Brandt J."/>
            <person name="Jakob F."/>
            <person name="Vogel R.F."/>
        </authorList>
    </citation>
    <scope>NUCLEOTIDE SEQUENCE [LARGE SCALE GENOMIC DNA]</scope>
    <source>
        <strain evidence="1 2">NBRC 101099</strain>
    </source>
</reference>
<dbReference type="InterPro" id="IPR002104">
    <property type="entry name" value="Integrase_catalytic"/>
</dbReference>
<dbReference type="Gene3D" id="1.10.443.10">
    <property type="entry name" value="Intergrase catalytic core"/>
    <property type="match status" value="1"/>
</dbReference>